<evidence type="ECO:0000313" key="1">
    <source>
        <dbReference type="EMBL" id="KAK9292805.1"/>
    </source>
</evidence>
<evidence type="ECO:0000313" key="2">
    <source>
        <dbReference type="Proteomes" id="UP001415857"/>
    </source>
</evidence>
<keyword evidence="2" id="KW-1185">Reference proteome</keyword>
<gene>
    <name evidence="1" type="ORF">L1049_020785</name>
</gene>
<comment type="caution">
    <text evidence="1">The sequence shown here is derived from an EMBL/GenBank/DDBJ whole genome shotgun (WGS) entry which is preliminary data.</text>
</comment>
<organism evidence="1 2">
    <name type="scientific">Liquidambar formosana</name>
    <name type="common">Formosan gum</name>
    <dbReference type="NCBI Taxonomy" id="63359"/>
    <lineage>
        <taxon>Eukaryota</taxon>
        <taxon>Viridiplantae</taxon>
        <taxon>Streptophyta</taxon>
        <taxon>Embryophyta</taxon>
        <taxon>Tracheophyta</taxon>
        <taxon>Spermatophyta</taxon>
        <taxon>Magnoliopsida</taxon>
        <taxon>eudicotyledons</taxon>
        <taxon>Gunneridae</taxon>
        <taxon>Pentapetalae</taxon>
        <taxon>Saxifragales</taxon>
        <taxon>Altingiaceae</taxon>
        <taxon>Liquidambar</taxon>
    </lineage>
</organism>
<accession>A0AAP0SDK5</accession>
<dbReference type="EMBL" id="JBBPBK010000001">
    <property type="protein sequence ID" value="KAK9292805.1"/>
    <property type="molecule type" value="Genomic_DNA"/>
</dbReference>
<proteinExistence type="predicted"/>
<reference evidence="1 2" key="1">
    <citation type="journal article" date="2024" name="Plant J.">
        <title>Genome sequences and population genomics reveal climatic adaptation and genomic divergence between two closely related sweetgum species.</title>
        <authorList>
            <person name="Xu W.Q."/>
            <person name="Ren C.Q."/>
            <person name="Zhang X.Y."/>
            <person name="Comes H.P."/>
            <person name="Liu X.H."/>
            <person name="Li Y.G."/>
            <person name="Kettle C.J."/>
            <person name="Jalonen R."/>
            <person name="Gaisberger H."/>
            <person name="Ma Y.Z."/>
            <person name="Qiu Y.X."/>
        </authorList>
    </citation>
    <scope>NUCLEOTIDE SEQUENCE [LARGE SCALE GENOMIC DNA]</scope>
    <source>
        <strain evidence="1">Hangzhou</strain>
    </source>
</reference>
<protein>
    <submittedName>
        <fullName evidence="1">Uncharacterized protein</fullName>
    </submittedName>
</protein>
<sequence>MGRGVTVKDHGKQEMDKVIAMNGEDQNWCVLKSIGAYVETANTEWSIVAAVVRDAWMVGLGNGNDIDGSQYRGESGGLMVVT</sequence>
<name>A0AAP0SDK5_LIQFO</name>
<dbReference type="Proteomes" id="UP001415857">
    <property type="component" value="Unassembled WGS sequence"/>
</dbReference>
<dbReference type="AlphaFoldDB" id="A0AAP0SDK5"/>